<evidence type="ECO:0000313" key="4">
    <source>
        <dbReference type="Proteomes" id="UP001610100"/>
    </source>
</evidence>
<reference evidence="3 4" key="1">
    <citation type="submission" date="2024-02" db="EMBL/GenBank/DDBJ databases">
        <title>A Gaetbulibacter species isolated from tidal flats and genomic insights of their niches.</title>
        <authorList>
            <person name="Ye Y."/>
        </authorList>
    </citation>
    <scope>NUCLEOTIDE SEQUENCE [LARGE SCALE GENOMIC DNA]</scope>
    <source>
        <strain evidence="3 4">KYW382</strain>
    </source>
</reference>
<dbReference type="Proteomes" id="UP001610100">
    <property type="component" value="Unassembled WGS sequence"/>
</dbReference>
<dbReference type="InterPro" id="IPR018392">
    <property type="entry name" value="LysM"/>
</dbReference>
<feature type="chain" id="PRO_5045656035" evidence="1">
    <location>
        <begin position="22"/>
        <end position="645"/>
    </location>
</feature>
<organism evidence="3 4">
    <name type="scientific">Gaetbulibacter aestuarii</name>
    <dbReference type="NCBI Taxonomy" id="1502358"/>
    <lineage>
        <taxon>Bacteria</taxon>
        <taxon>Pseudomonadati</taxon>
        <taxon>Bacteroidota</taxon>
        <taxon>Flavobacteriia</taxon>
        <taxon>Flavobacteriales</taxon>
        <taxon>Flavobacteriaceae</taxon>
        <taxon>Gaetbulibacter</taxon>
    </lineage>
</organism>
<feature type="domain" description="LysM" evidence="2">
    <location>
        <begin position="88"/>
        <end position="132"/>
    </location>
</feature>
<dbReference type="InterPro" id="IPR028082">
    <property type="entry name" value="Peripla_BP_I"/>
</dbReference>
<comment type="caution">
    <text evidence="3">The sequence shown here is derived from an EMBL/GenBank/DDBJ whole genome shotgun (WGS) entry which is preliminary data.</text>
</comment>
<dbReference type="RefSeq" id="WP_344742215.1">
    <property type="nucleotide sequence ID" value="NZ_BAABAY010000007.1"/>
</dbReference>
<evidence type="ECO:0000259" key="2">
    <source>
        <dbReference type="PROSITE" id="PS51782"/>
    </source>
</evidence>
<dbReference type="PANTHER" id="PTHR33734">
    <property type="entry name" value="LYSM DOMAIN-CONTAINING GPI-ANCHORED PROTEIN 2"/>
    <property type="match status" value="1"/>
</dbReference>
<dbReference type="EMBL" id="JBAWKB010000006">
    <property type="protein sequence ID" value="MFH6773039.1"/>
    <property type="molecule type" value="Genomic_DNA"/>
</dbReference>
<protein>
    <submittedName>
        <fullName evidence="3">LysM peptidoglycan-binding domain-containing protein</fullName>
    </submittedName>
</protein>
<dbReference type="PANTHER" id="PTHR33734:SF22">
    <property type="entry name" value="MEMBRANE-BOUND LYTIC MUREIN TRANSGLYCOSYLASE D"/>
    <property type="match status" value="1"/>
</dbReference>
<keyword evidence="4" id="KW-1185">Reference proteome</keyword>
<dbReference type="Pfam" id="PF01476">
    <property type="entry name" value="LysM"/>
    <property type="match status" value="4"/>
</dbReference>
<evidence type="ECO:0000313" key="3">
    <source>
        <dbReference type="EMBL" id="MFH6773039.1"/>
    </source>
</evidence>
<evidence type="ECO:0000256" key="1">
    <source>
        <dbReference type="SAM" id="SignalP"/>
    </source>
</evidence>
<dbReference type="SUPFAM" id="SSF54106">
    <property type="entry name" value="LysM domain"/>
    <property type="match status" value="3"/>
</dbReference>
<dbReference type="SMART" id="SM00257">
    <property type="entry name" value="LysM"/>
    <property type="match status" value="4"/>
</dbReference>
<name>A0ABW7N2D6_9FLAO</name>
<dbReference type="Gene3D" id="3.10.350.10">
    <property type="entry name" value="LysM domain"/>
    <property type="match status" value="3"/>
</dbReference>
<gene>
    <name evidence="3" type="ORF">V8G58_13930</name>
</gene>
<accession>A0ABW7N2D6</accession>
<dbReference type="Gene3D" id="3.40.50.2300">
    <property type="match status" value="1"/>
</dbReference>
<proteinExistence type="predicted"/>
<dbReference type="PROSITE" id="PS51782">
    <property type="entry name" value="LYSM"/>
    <property type="match status" value="3"/>
</dbReference>
<feature type="domain" description="LysM" evidence="2">
    <location>
        <begin position="148"/>
        <end position="191"/>
    </location>
</feature>
<dbReference type="CDD" id="cd00118">
    <property type="entry name" value="LysM"/>
    <property type="match status" value="3"/>
</dbReference>
<feature type="domain" description="LysM" evidence="2">
    <location>
        <begin position="25"/>
        <end position="68"/>
    </location>
</feature>
<feature type="signal peptide" evidence="1">
    <location>
        <begin position="1"/>
        <end position="21"/>
    </location>
</feature>
<sequence length="645" mass="73553">MKKLFLVSILVFFFGIQTLKAQNFSTHQVKEGETVESIAKKYYVTPSDIYTYNPDAKKGLKPNTILIIPISKANAPKVVEKRELTGFKEHKVRRKETLYSLAKEYHVDEEDIKQYNRSLYAKPLQKGDKIQIPVYKITEVVEENPDFKTYIVQPKEGKWRVAYKFGITIDQLEELNPDMGEVLQEGQELKVPNIEKDAENKVDYTYSYYKVLPKEGFYRLKLKLGLDETQLDSLNPGLKESGLKAGMILKVPYGKGSTDLVDETASYAVNLVDSISDYNEKHIAVMLPFRLNRVEFDSVNNTKRSIKTDPYLKASLDFYSGVLMALDSLKTLGISVKVDVFDTKNELSRVSSIIVENDFENMDAVIGPLISNNFEKASSELRRTNVPIFSPIGTNLNLYDNVFQTRPSDDLLKEKVVNYVKKDTSAANVLIITDSKHINTANELKNDFSRAQIIQSRKNKDGEDVNYVLVDDIKDHLKPGNNKVFLETENAGFASNVTSVLASLIQKENKEEELPEINIRLYTTNFNSAFTGDEISNEHLSKLQFSYATGSRSYSDIEPDSFVKHYARNYNITPNKWAVKGFDLTMDVVLRLVSSENLYQSVIKAPMTEYVENKFAYKKKLFGGYYNDTAYLVKYDQLNIVVVEQ</sequence>
<dbReference type="CDD" id="cd06268">
    <property type="entry name" value="PBP1_ABC_transporter_LIVBP-like"/>
    <property type="match status" value="1"/>
</dbReference>
<dbReference type="InterPro" id="IPR036779">
    <property type="entry name" value="LysM_dom_sf"/>
</dbReference>
<dbReference type="SUPFAM" id="SSF53822">
    <property type="entry name" value="Periplasmic binding protein-like I"/>
    <property type="match status" value="1"/>
</dbReference>
<keyword evidence="1" id="KW-0732">Signal</keyword>